<gene>
    <name evidence="2" type="ORF">DS843_21240</name>
</gene>
<dbReference type="Proteomes" id="UP000480854">
    <property type="component" value="Unassembled WGS sequence"/>
</dbReference>
<keyword evidence="2" id="KW-0067">ATP-binding</keyword>
<dbReference type="PANTHER" id="PTHR35894">
    <property type="entry name" value="GENERAL SECRETION PATHWAY PROTEIN A-RELATED"/>
    <property type="match status" value="1"/>
</dbReference>
<dbReference type="EMBL" id="QOKW01000019">
    <property type="protein sequence ID" value="KAA0678110.1"/>
    <property type="molecule type" value="Genomic_DNA"/>
</dbReference>
<dbReference type="GO" id="GO:0016887">
    <property type="term" value="F:ATP hydrolysis activity"/>
    <property type="evidence" value="ECO:0007669"/>
    <property type="project" value="InterPro"/>
</dbReference>
<proteinExistence type="predicted"/>
<dbReference type="PANTHER" id="PTHR35894:SF5">
    <property type="entry name" value="MU-LIKE PROPHAGE FLUMU DNA TRANSPOSITION PROTEIN B"/>
    <property type="match status" value="1"/>
</dbReference>
<evidence type="ECO:0000313" key="2">
    <source>
        <dbReference type="EMBL" id="KAA0678110.1"/>
    </source>
</evidence>
<feature type="domain" description="ORC1/DEAH AAA+ ATPase" evidence="1">
    <location>
        <begin position="38"/>
        <end position="157"/>
    </location>
</feature>
<organism evidence="2 3">
    <name type="scientific">Roseomonas genomospecies 6</name>
    <dbReference type="NCBI Taxonomy" id="214106"/>
    <lineage>
        <taxon>Bacteria</taxon>
        <taxon>Pseudomonadati</taxon>
        <taxon>Pseudomonadota</taxon>
        <taxon>Alphaproteobacteria</taxon>
        <taxon>Acetobacterales</taxon>
        <taxon>Roseomonadaceae</taxon>
        <taxon>Roseomonas</taxon>
    </lineage>
</organism>
<dbReference type="AlphaFoldDB" id="A0A9W7KR24"/>
<protein>
    <submittedName>
        <fullName evidence="2">ATP-binding protein</fullName>
    </submittedName>
</protein>
<keyword evidence="3" id="KW-1185">Reference proteome</keyword>
<dbReference type="InterPro" id="IPR027417">
    <property type="entry name" value="P-loop_NTPase"/>
</dbReference>
<comment type="caution">
    <text evidence="2">The sequence shown here is derived from an EMBL/GenBank/DDBJ whole genome shotgun (WGS) entry which is preliminary data.</text>
</comment>
<dbReference type="OrthoDB" id="9797061at2"/>
<evidence type="ECO:0000259" key="1">
    <source>
        <dbReference type="Pfam" id="PF13401"/>
    </source>
</evidence>
<keyword evidence="2" id="KW-0547">Nucleotide-binding</keyword>
<accession>A0A9W7KR24</accession>
<name>A0A9W7KR24_9PROT</name>
<dbReference type="InterPro" id="IPR049945">
    <property type="entry name" value="AAA_22"/>
</dbReference>
<reference evidence="2 3" key="1">
    <citation type="submission" date="2018-07" db="EMBL/GenBank/DDBJ databases">
        <title>Genome sequence of Azospirillum sp. ATCC 49961.</title>
        <authorList>
            <person name="Sant'Anna F.H."/>
            <person name="Baldani J.I."/>
            <person name="Zilli J.E."/>
            <person name="Reis V.M."/>
            <person name="Hartmann A."/>
            <person name="Cruz L."/>
            <person name="de Souza E.M."/>
            <person name="de Oliveira Pedrosa F."/>
            <person name="Passaglia L.M.P."/>
        </authorList>
    </citation>
    <scope>NUCLEOTIDE SEQUENCE [LARGE SCALE GENOMIC DNA]</scope>
    <source>
        <strain evidence="2 3">ATCC 49961</strain>
    </source>
</reference>
<dbReference type="RefSeq" id="WP_149470841.1">
    <property type="nucleotide sequence ID" value="NZ_QOKW01000019.1"/>
</dbReference>
<dbReference type="Gene3D" id="3.40.50.300">
    <property type="entry name" value="P-loop containing nucleotide triphosphate hydrolases"/>
    <property type="match status" value="1"/>
</dbReference>
<dbReference type="SUPFAM" id="SSF52540">
    <property type="entry name" value="P-loop containing nucleoside triphosphate hydrolases"/>
    <property type="match status" value="1"/>
</dbReference>
<evidence type="ECO:0000313" key="3">
    <source>
        <dbReference type="Proteomes" id="UP000480854"/>
    </source>
</evidence>
<dbReference type="InterPro" id="IPR052026">
    <property type="entry name" value="ExeA_AAA_ATPase_DNA-bind"/>
</dbReference>
<dbReference type="Pfam" id="PF13401">
    <property type="entry name" value="AAA_22"/>
    <property type="match status" value="1"/>
</dbReference>
<sequence>MPQTSTTRNSLPGKWAPLRNLTLMDELVETLKTRPSHAPGLGVFHGPSGFGKSYACARASVDHQAFYVEAKSMWSPRTMMAAILKEMGLPVKRSATIHEMVEQAAEELEASRRPLLIDESDHVVARGLVELVRDLHDAASPVAVIVLVGEEGLPHKLKPYERVHGRVRKWVAAQPCNLEDARALAELYCPRVTVDDDLLAHLVQMVGGSTRRIAVNLEEFATFAFGEGMKTLTLKDWGNREIYTGAPPAVRRFA</sequence>
<dbReference type="GO" id="GO:0005524">
    <property type="term" value="F:ATP binding"/>
    <property type="evidence" value="ECO:0007669"/>
    <property type="project" value="UniProtKB-KW"/>
</dbReference>